<dbReference type="SMART" id="SM00360">
    <property type="entry name" value="RRM"/>
    <property type="match status" value="2"/>
</dbReference>
<dbReference type="InterPro" id="IPR000504">
    <property type="entry name" value="RRM_dom"/>
</dbReference>
<evidence type="ECO:0000313" key="5">
    <source>
        <dbReference type="Proteomes" id="UP000077266"/>
    </source>
</evidence>
<dbReference type="InterPro" id="IPR052462">
    <property type="entry name" value="SLIRP/GR-RBP-like"/>
</dbReference>
<reference evidence="4 5" key="1">
    <citation type="journal article" date="2016" name="Mol. Biol. Evol.">
        <title>Comparative Genomics of Early-Diverging Mushroom-Forming Fungi Provides Insights into the Origins of Lignocellulose Decay Capabilities.</title>
        <authorList>
            <person name="Nagy L.G."/>
            <person name="Riley R."/>
            <person name="Tritt A."/>
            <person name="Adam C."/>
            <person name="Daum C."/>
            <person name="Floudas D."/>
            <person name="Sun H."/>
            <person name="Yadav J.S."/>
            <person name="Pangilinan J."/>
            <person name="Larsson K.H."/>
            <person name="Matsuura K."/>
            <person name="Barry K."/>
            <person name="Labutti K."/>
            <person name="Kuo R."/>
            <person name="Ohm R.A."/>
            <person name="Bhattacharya S.S."/>
            <person name="Shirouzu T."/>
            <person name="Yoshinaga Y."/>
            <person name="Martin F.M."/>
            <person name="Grigoriev I.V."/>
            <person name="Hibbett D.S."/>
        </authorList>
    </citation>
    <scope>NUCLEOTIDE SEQUENCE [LARGE SCALE GENOMIC DNA]</scope>
    <source>
        <strain evidence="4 5">HHB12029</strain>
    </source>
</reference>
<dbReference type="CDD" id="cd00590">
    <property type="entry name" value="RRM_SF"/>
    <property type="match status" value="1"/>
</dbReference>
<dbReference type="OrthoDB" id="439808at2759"/>
<accession>A0A165BYJ4</accession>
<dbReference type="PROSITE" id="PS50102">
    <property type="entry name" value="RRM"/>
    <property type="match status" value="2"/>
</dbReference>
<dbReference type="Proteomes" id="UP000077266">
    <property type="component" value="Unassembled WGS sequence"/>
</dbReference>
<sequence>MPPQQQSRQQFGAQRGPGVPNVNIFVGNLPWTASPNDLESVFLNFGEIEDIKMPAGADGRPRGFAHVTMKRLEDAERAVAAIQEEPFFLHGRNTRVEFAQGVNAQPNRAEDNMPSNNLMLFEFDGDEVAVQEVFRKYSRSINRIHLVRDRETGASRRTVFVEFYNVEPAAEALEELSGKELPNGATLKMRFATPRKPMPRSG</sequence>
<evidence type="ECO:0000259" key="3">
    <source>
        <dbReference type="PROSITE" id="PS50102"/>
    </source>
</evidence>
<dbReference type="SUPFAM" id="SSF54928">
    <property type="entry name" value="RNA-binding domain, RBD"/>
    <property type="match status" value="2"/>
</dbReference>
<dbReference type="Gene3D" id="3.30.70.330">
    <property type="match status" value="2"/>
</dbReference>
<evidence type="ECO:0000256" key="1">
    <source>
        <dbReference type="ARBA" id="ARBA00022884"/>
    </source>
</evidence>
<keyword evidence="5" id="KW-1185">Reference proteome</keyword>
<protein>
    <submittedName>
        <fullName evidence="4">RNA-binding domain-containing protein</fullName>
    </submittedName>
</protein>
<dbReference type="InterPro" id="IPR035979">
    <property type="entry name" value="RBD_domain_sf"/>
</dbReference>
<dbReference type="InterPro" id="IPR012677">
    <property type="entry name" value="Nucleotide-bd_a/b_plait_sf"/>
</dbReference>
<proteinExistence type="predicted"/>
<evidence type="ECO:0000256" key="2">
    <source>
        <dbReference type="PROSITE-ProRule" id="PRU00176"/>
    </source>
</evidence>
<dbReference type="GO" id="GO:0003723">
    <property type="term" value="F:RNA binding"/>
    <property type="evidence" value="ECO:0007669"/>
    <property type="project" value="UniProtKB-UniRule"/>
</dbReference>
<name>A0A165BYJ4_EXIGL</name>
<dbReference type="AlphaFoldDB" id="A0A165BYJ4"/>
<gene>
    <name evidence="4" type="ORF">EXIGLDRAFT_731219</name>
</gene>
<dbReference type="InParanoid" id="A0A165BYJ4"/>
<feature type="domain" description="RRM" evidence="3">
    <location>
        <begin position="22"/>
        <end position="101"/>
    </location>
</feature>
<keyword evidence="1 2" id="KW-0694">RNA-binding</keyword>
<evidence type="ECO:0000313" key="4">
    <source>
        <dbReference type="EMBL" id="KZV81486.1"/>
    </source>
</evidence>
<dbReference type="PANTHER" id="PTHR48027">
    <property type="entry name" value="HETEROGENEOUS NUCLEAR RIBONUCLEOPROTEIN 87F-RELATED"/>
    <property type="match status" value="1"/>
</dbReference>
<dbReference type="EMBL" id="KV426389">
    <property type="protein sequence ID" value="KZV81486.1"/>
    <property type="molecule type" value="Genomic_DNA"/>
</dbReference>
<organism evidence="4 5">
    <name type="scientific">Exidia glandulosa HHB12029</name>
    <dbReference type="NCBI Taxonomy" id="1314781"/>
    <lineage>
        <taxon>Eukaryota</taxon>
        <taxon>Fungi</taxon>
        <taxon>Dikarya</taxon>
        <taxon>Basidiomycota</taxon>
        <taxon>Agaricomycotina</taxon>
        <taxon>Agaricomycetes</taxon>
        <taxon>Auriculariales</taxon>
        <taxon>Exidiaceae</taxon>
        <taxon>Exidia</taxon>
    </lineage>
</organism>
<dbReference type="Pfam" id="PF00076">
    <property type="entry name" value="RRM_1"/>
    <property type="match status" value="2"/>
</dbReference>
<dbReference type="STRING" id="1314781.A0A165BYJ4"/>
<feature type="domain" description="RRM" evidence="3">
    <location>
        <begin position="111"/>
        <end position="194"/>
    </location>
</feature>